<gene>
    <name evidence="4" type="ORF">GGD89_002208</name>
</gene>
<protein>
    <submittedName>
        <fullName evidence="4">Anti-sigma regulatory factor (Ser/Thr protein kinase)</fullName>
    </submittedName>
</protein>
<dbReference type="InterPro" id="IPR003594">
    <property type="entry name" value="HATPase_dom"/>
</dbReference>
<evidence type="ECO:0000313" key="4">
    <source>
        <dbReference type="EMBL" id="MBB4266576.1"/>
    </source>
</evidence>
<dbReference type="InterPro" id="IPR036890">
    <property type="entry name" value="HATPase_C_sf"/>
</dbReference>
<feature type="region of interest" description="Disordered" evidence="2">
    <location>
        <begin position="74"/>
        <end position="94"/>
    </location>
</feature>
<dbReference type="SUPFAM" id="SSF55874">
    <property type="entry name" value="ATPase domain of HSP90 chaperone/DNA topoisomerase II/histidine kinase"/>
    <property type="match status" value="1"/>
</dbReference>
<keyword evidence="1" id="KW-0418">Kinase</keyword>
<evidence type="ECO:0000259" key="3">
    <source>
        <dbReference type="Pfam" id="PF13581"/>
    </source>
</evidence>
<dbReference type="Proteomes" id="UP000554286">
    <property type="component" value="Unassembled WGS sequence"/>
</dbReference>
<dbReference type="RefSeq" id="WP_184045130.1">
    <property type="nucleotide sequence ID" value="NZ_JACIGK010000014.1"/>
</dbReference>
<keyword evidence="1" id="KW-0723">Serine/threonine-protein kinase</keyword>
<dbReference type="AlphaFoldDB" id="A0A7W6RDI0"/>
<dbReference type="EMBL" id="JACIGK010000014">
    <property type="protein sequence ID" value="MBB4266576.1"/>
    <property type="molecule type" value="Genomic_DNA"/>
</dbReference>
<dbReference type="CDD" id="cd16936">
    <property type="entry name" value="HATPase_RsbW-like"/>
    <property type="match status" value="1"/>
</dbReference>
<accession>A0A7W6RDI0</accession>
<keyword evidence="5" id="KW-1185">Reference proteome</keyword>
<evidence type="ECO:0000256" key="2">
    <source>
        <dbReference type="SAM" id="MobiDB-lite"/>
    </source>
</evidence>
<evidence type="ECO:0000256" key="1">
    <source>
        <dbReference type="ARBA" id="ARBA00022527"/>
    </source>
</evidence>
<dbReference type="Gene3D" id="3.30.565.10">
    <property type="entry name" value="Histidine kinase-like ATPase, C-terminal domain"/>
    <property type="match status" value="1"/>
</dbReference>
<proteinExistence type="predicted"/>
<feature type="domain" description="Histidine kinase/HSP90-like ATPase" evidence="3">
    <location>
        <begin position="8"/>
        <end position="132"/>
    </location>
</feature>
<organism evidence="4 5">
    <name type="scientific">Roseospira visakhapatnamensis</name>
    <dbReference type="NCBI Taxonomy" id="390880"/>
    <lineage>
        <taxon>Bacteria</taxon>
        <taxon>Pseudomonadati</taxon>
        <taxon>Pseudomonadota</taxon>
        <taxon>Alphaproteobacteria</taxon>
        <taxon>Rhodospirillales</taxon>
        <taxon>Rhodospirillaceae</taxon>
        <taxon>Roseospira</taxon>
    </lineage>
</organism>
<reference evidence="4 5" key="1">
    <citation type="submission" date="2020-08" db="EMBL/GenBank/DDBJ databases">
        <title>Genome sequencing of Purple Non-Sulfur Bacteria from various extreme environments.</title>
        <authorList>
            <person name="Mayer M."/>
        </authorList>
    </citation>
    <scope>NUCLEOTIDE SEQUENCE [LARGE SCALE GENOMIC DNA]</scope>
    <source>
        <strain evidence="4 5">JA131</strain>
    </source>
</reference>
<name>A0A7W6RDI0_9PROT</name>
<dbReference type="PANTHER" id="PTHR35526:SF6">
    <property type="entry name" value="SLR1861 PROTEIN"/>
    <property type="match status" value="1"/>
</dbReference>
<comment type="caution">
    <text evidence="4">The sequence shown here is derived from an EMBL/GenBank/DDBJ whole genome shotgun (WGS) entry which is preliminary data.</text>
</comment>
<dbReference type="Pfam" id="PF13581">
    <property type="entry name" value="HATPase_c_2"/>
    <property type="match status" value="1"/>
</dbReference>
<dbReference type="GO" id="GO:0004674">
    <property type="term" value="F:protein serine/threonine kinase activity"/>
    <property type="evidence" value="ECO:0007669"/>
    <property type="project" value="UniProtKB-KW"/>
</dbReference>
<keyword evidence="1" id="KW-0808">Transferase</keyword>
<dbReference type="PANTHER" id="PTHR35526">
    <property type="entry name" value="ANTI-SIGMA-F FACTOR RSBW-RELATED"/>
    <property type="match status" value="1"/>
</dbReference>
<sequence>MPDRLEVSACATRLRLLIDFVARVCQVRGVPLSTQHRAELLVEELFANTLLHGGVTDTDAKVRLTIEETDGTLRMDYEDPGRPFDPTGPTPPAPGVPAEDIPIGGAGLRIIQALAQDIGYERRDGLNRVTLRVMGPRGRLF</sequence>
<dbReference type="InterPro" id="IPR050267">
    <property type="entry name" value="Anti-sigma-factor_SerPK"/>
</dbReference>
<evidence type="ECO:0000313" key="5">
    <source>
        <dbReference type="Proteomes" id="UP000554286"/>
    </source>
</evidence>